<evidence type="ECO:0000313" key="3">
    <source>
        <dbReference type="Proteomes" id="UP000516160"/>
    </source>
</evidence>
<dbReference type="Pfam" id="PF04165">
    <property type="entry name" value="DUF401"/>
    <property type="match status" value="1"/>
</dbReference>
<sequence length="409" mass="44245">MGILGVALSLFLIIYLVRKNINVGWAMVLGAIVVSIFSQMGLSGTFEAFKTATLSNNFINLALVVFLISLLGYIMKMTKALDLMISSLFGLLGGGKLLLMAIPSLIGLLTVPGGAILSAPMVGESGEKMGLLNYQKAAINIFFRHIWYPIYPLYPALLLATSLTGTSETTIMLMSFPVVFAAVITAMNTMFVGSQVVKKEKNINKSEALLKLVQSMLPLIATLVLALVVKVPFPLSVFVGIVLALFNLIDEGSNILDVLIHRIKTMILPGVNFKMVISVYGIIVFGEVLNVSGVLSDFMNSMVSLGLPIGLLGVISALLTGLITGSNTASLGISVPVFLPLIEHNPLPYILLIFMASLLGYILSPMHLCLILTKDHFKCQYKEMYKYFMPPVLAMAIVTTVIALILMYI</sequence>
<feature type="transmembrane region" description="Helical" evidence="1">
    <location>
        <begin position="309"/>
        <end position="342"/>
    </location>
</feature>
<name>A0A7G9W951_ALKCA</name>
<dbReference type="InterPro" id="IPR007294">
    <property type="entry name" value="DUF401"/>
</dbReference>
<feature type="transmembrane region" description="Helical" evidence="1">
    <location>
        <begin position="233"/>
        <end position="250"/>
    </location>
</feature>
<keyword evidence="1" id="KW-1133">Transmembrane helix</keyword>
<dbReference type="AlphaFoldDB" id="A0A7G9W951"/>
<keyword evidence="3" id="KW-1185">Reference proteome</keyword>
<dbReference type="PANTHER" id="PTHR39556:SF1">
    <property type="entry name" value="PROTEIN, PUTATIVE-RELATED"/>
    <property type="match status" value="1"/>
</dbReference>
<organism evidence="2 3">
    <name type="scientific">Alkalicella caledoniensis</name>
    <dbReference type="NCBI Taxonomy" id="2731377"/>
    <lineage>
        <taxon>Bacteria</taxon>
        <taxon>Bacillati</taxon>
        <taxon>Bacillota</taxon>
        <taxon>Clostridia</taxon>
        <taxon>Eubacteriales</taxon>
        <taxon>Proteinivoracaceae</taxon>
        <taxon>Alkalicella</taxon>
    </lineage>
</organism>
<feature type="transmembrane region" description="Helical" evidence="1">
    <location>
        <begin position="58"/>
        <end position="77"/>
    </location>
</feature>
<dbReference type="EMBL" id="CP058559">
    <property type="protein sequence ID" value="QNO15213.1"/>
    <property type="molecule type" value="Genomic_DNA"/>
</dbReference>
<accession>A0A7G9W951</accession>
<keyword evidence="1" id="KW-0472">Membrane</keyword>
<protein>
    <submittedName>
        <fullName evidence="2">DUF401 family protein</fullName>
    </submittedName>
</protein>
<feature type="transmembrane region" description="Helical" evidence="1">
    <location>
        <begin position="388"/>
        <end position="408"/>
    </location>
</feature>
<feature type="transmembrane region" description="Helical" evidence="1">
    <location>
        <begin position="271"/>
        <end position="289"/>
    </location>
</feature>
<dbReference type="PANTHER" id="PTHR39556">
    <property type="entry name" value="PROTEIN, PUTATIVE-RELATED"/>
    <property type="match status" value="1"/>
</dbReference>
<keyword evidence="1" id="KW-0812">Transmembrane</keyword>
<dbReference type="KEGG" id="acae:HYG86_10785"/>
<proteinExistence type="predicted"/>
<evidence type="ECO:0000313" key="2">
    <source>
        <dbReference type="EMBL" id="QNO15213.1"/>
    </source>
</evidence>
<feature type="transmembrane region" description="Helical" evidence="1">
    <location>
        <begin position="171"/>
        <end position="197"/>
    </location>
</feature>
<dbReference type="Proteomes" id="UP000516160">
    <property type="component" value="Chromosome"/>
</dbReference>
<dbReference type="RefSeq" id="WP_213165577.1">
    <property type="nucleotide sequence ID" value="NZ_CP058559.1"/>
</dbReference>
<reference evidence="2 3" key="1">
    <citation type="submission" date="2020-07" db="EMBL/GenBank/DDBJ databases">
        <title>Alkalicella. sp. LB2 genome.</title>
        <authorList>
            <person name="Postec A."/>
            <person name="Quemeneur M."/>
        </authorList>
    </citation>
    <scope>NUCLEOTIDE SEQUENCE [LARGE SCALE GENOMIC DNA]</scope>
    <source>
        <strain evidence="2 3">LB2</strain>
    </source>
</reference>
<feature type="transmembrane region" description="Helical" evidence="1">
    <location>
        <begin position="28"/>
        <end position="46"/>
    </location>
</feature>
<gene>
    <name evidence="2" type="ORF">HYG86_10785</name>
</gene>
<feature type="transmembrane region" description="Helical" evidence="1">
    <location>
        <begin position="349"/>
        <end position="368"/>
    </location>
</feature>
<evidence type="ECO:0000256" key="1">
    <source>
        <dbReference type="SAM" id="Phobius"/>
    </source>
</evidence>
<feature type="transmembrane region" description="Helical" evidence="1">
    <location>
        <begin position="97"/>
        <end position="119"/>
    </location>
</feature>